<reference evidence="1 2" key="1">
    <citation type="journal article" date="2019" name="Plant Biotechnol. J.">
        <title>The red bayberry genome and genetic basis of sex determination.</title>
        <authorList>
            <person name="Jia H.M."/>
            <person name="Jia H.J."/>
            <person name="Cai Q.L."/>
            <person name="Wang Y."/>
            <person name="Zhao H.B."/>
            <person name="Yang W.F."/>
            <person name="Wang G.Y."/>
            <person name="Li Y.H."/>
            <person name="Zhan D.L."/>
            <person name="Shen Y.T."/>
            <person name="Niu Q.F."/>
            <person name="Chang L."/>
            <person name="Qiu J."/>
            <person name="Zhao L."/>
            <person name="Xie H.B."/>
            <person name="Fu W.Y."/>
            <person name="Jin J."/>
            <person name="Li X.W."/>
            <person name="Jiao Y."/>
            <person name="Zhou C.C."/>
            <person name="Tu T."/>
            <person name="Chai C.Y."/>
            <person name="Gao J.L."/>
            <person name="Fan L.J."/>
            <person name="van de Weg E."/>
            <person name="Wang J.Y."/>
            <person name="Gao Z.S."/>
        </authorList>
    </citation>
    <scope>NUCLEOTIDE SEQUENCE [LARGE SCALE GENOMIC DNA]</scope>
    <source>
        <tissue evidence="1">Leaves</tissue>
    </source>
</reference>
<accession>A0A6A1WSV8</accession>
<dbReference type="EMBL" id="RXIC02000019">
    <property type="protein sequence ID" value="KAB1226897.1"/>
    <property type="molecule type" value="Genomic_DNA"/>
</dbReference>
<organism evidence="1 2">
    <name type="scientific">Morella rubra</name>
    <name type="common">Chinese bayberry</name>
    <dbReference type="NCBI Taxonomy" id="262757"/>
    <lineage>
        <taxon>Eukaryota</taxon>
        <taxon>Viridiplantae</taxon>
        <taxon>Streptophyta</taxon>
        <taxon>Embryophyta</taxon>
        <taxon>Tracheophyta</taxon>
        <taxon>Spermatophyta</taxon>
        <taxon>Magnoliopsida</taxon>
        <taxon>eudicotyledons</taxon>
        <taxon>Gunneridae</taxon>
        <taxon>Pentapetalae</taxon>
        <taxon>rosids</taxon>
        <taxon>fabids</taxon>
        <taxon>Fagales</taxon>
        <taxon>Myricaceae</taxon>
        <taxon>Morella</taxon>
    </lineage>
</organism>
<evidence type="ECO:0000313" key="1">
    <source>
        <dbReference type="EMBL" id="KAB1226897.1"/>
    </source>
</evidence>
<name>A0A6A1WSV8_9ROSI</name>
<sequence length="152" mass="16703">MEPDDLENVEVIKTIFFIPGPKGPHNDFCGSSRLDACMCNRGRGIASPSTSKTIDLRTEPLNRFSPTMIVPDTCHGWDTLASSQCALGCGHQQGVVGGSTLRNVGDDFALRPPYLVVEVVVPVPTEEVLQILSEREQYLIPSSIHKRYMSPF</sequence>
<evidence type="ECO:0000313" key="2">
    <source>
        <dbReference type="Proteomes" id="UP000516437"/>
    </source>
</evidence>
<gene>
    <name evidence="1" type="ORF">CJ030_MR1G011762</name>
</gene>
<keyword evidence="2" id="KW-1185">Reference proteome</keyword>
<dbReference type="Proteomes" id="UP000516437">
    <property type="component" value="Chromosome 1"/>
</dbReference>
<protein>
    <submittedName>
        <fullName evidence="1">Uncharacterized protein</fullName>
    </submittedName>
</protein>
<comment type="caution">
    <text evidence="1">The sequence shown here is derived from an EMBL/GenBank/DDBJ whole genome shotgun (WGS) entry which is preliminary data.</text>
</comment>
<dbReference type="AlphaFoldDB" id="A0A6A1WSV8"/>
<proteinExistence type="predicted"/>